<evidence type="ECO:0000313" key="1">
    <source>
        <dbReference type="EMBL" id="KTD20250.1"/>
    </source>
</evidence>
<sequence>QCHGQQPCLNHLAELMRTTKVIPDDFYSFNSTHNSHNAAVKFIDEDGHYLRFIEEVNYATLYHVSSPKILAYIDLGKKPMPYTVSLFDSANVIDTAPRARILVMAQSAHDMGRKGT</sequence>
<keyword evidence="2" id="KW-1185">Reference proteome</keyword>
<dbReference type="EMBL" id="LNYK01000027">
    <property type="protein sequence ID" value="KTD20250.1"/>
    <property type="molecule type" value="Genomic_DNA"/>
</dbReference>
<name>A0A0W0VJH8_9GAMM</name>
<organism evidence="1 2">
    <name type="scientific">Legionella londiniensis</name>
    <dbReference type="NCBI Taxonomy" id="45068"/>
    <lineage>
        <taxon>Bacteria</taxon>
        <taxon>Pseudomonadati</taxon>
        <taxon>Pseudomonadota</taxon>
        <taxon>Gammaproteobacteria</taxon>
        <taxon>Legionellales</taxon>
        <taxon>Legionellaceae</taxon>
        <taxon>Legionella</taxon>
    </lineage>
</organism>
<evidence type="ECO:0000313" key="2">
    <source>
        <dbReference type="Proteomes" id="UP000054997"/>
    </source>
</evidence>
<dbReference type="AlphaFoldDB" id="A0A0W0VJH8"/>
<feature type="non-terminal residue" evidence="1">
    <location>
        <position position="1"/>
    </location>
</feature>
<accession>A0A0W0VJH8</accession>
<feature type="non-terminal residue" evidence="1">
    <location>
        <position position="116"/>
    </location>
</feature>
<reference evidence="1 2" key="1">
    <citation type="submission" date="2015-11" db="EMBL/GenBank/DDBJ databases">
        <title>Genomic analysis of 38 Legionella species identifies large and diverse effector repertoires.</title>
        <authorList>
            <person name="Burstein D."/>
            <person name="Amaro F."/>
            <person name="Zusman T."/>
            <person name="Lifshitz Z."/>
            <person name="Cohen O."/>
            <person name="Gilbert J.A."/>
            <person name="Pupko T."/>
            <person name="Shuman H.A."/>
            <person name="Segal G."/>
        </authorList>
    </citation>
    <scope>NUCLEOTIDE SEQUENCE [LARGE SCALE GENOMIC DNA]</scope>
    <source>
        <strain evidence="1 2">ATCC 49505</strain>
    </source>
</reference>
<protein>
    <submittedName>
        <fullName evidence="1">Uncharacterized protein</fullName>
    </submittedName>
</protein>
<proteinExistence type="predicted"/>
<gene>
    <name evidence="1" type="ORF">Llon_1727</name>
</gene>
<dbReference type="Proteomes" id="UP000054997">
    <property type="component" value="Unassembled WGS sequence"/>
</dbReference>
<comment type="caution">
    <text evidence="1">The sequence shown here is derived from an EMBL/GenBank/DDBJ whole genome shotgun (WGS) entry which is preliminary data.</text>
</comment>